<dbReference type="SUPFAM" id="SSF53335">
    <property type="entry name" value="S-adenosyl-L-methionine-dependent methyltransferases"/>
    <property type="match status" value="1"/>
</dbReference>
<evidence type="ECO:0000259" key="9">
    <source>
        <dbReference type="Pfam" id="PF13847"/>
    </source>
</evidence>
<comment type="caution">
    <text evidence="10">The sequence shown here is derived from an EMBL/GenBank/DDBJ whole genome shotgun (WGS) entry which is preliminary data.</text>
</comment>
<evidence type="ECO:0000256" key="7">
    <source>
        <dbReference type="ARBA" id="ARBA00047943"/>
    </source>
</evidence>
<evidence type="ECO:0000256" key="5">
    <source>
        <dbReference type="ARBA" id="ARBA00034545"/>
    </source>
</evidence>
<protein>
    <recommendedName>
        <fullName evidence="5">Arsenite methyltransferase</fullName>
        <ecNumber evidence="4">2.1.1.137</ecNumber>
    </recommendedName>
</protein>
<evidence type="ECO:0000256" key="8">
    <source>
        <dbReference type="ARBA" id="ARBA00048428"/>
    </source>
</evidence>
<comment type="catalytic activity">
    <reaction evidence="7">
        <text>arsenic triglutathione + 2 [thioredoxin]-dithiol + 2 S-adenosyl-L-methionine + H2O = dimethylarsinous acid + 2 [thioredoxin]-disulfide + 3 glutathione + 2 S-adenosyl-L-homocysteine + 2 H(+)</text>
        <dbReference type="Rhea" id="RHEA:69464"/>
        <dbReference type="Rhea" id="RHEA-COMP:10698"/>
        <dbReference type="Rhea" id="RHEA-COMP:10700"/>
        <dbReference type="ChEBI" id="CHEBI:15377"/>
        <dbReference type="ChEBI" id="CHEBI:15378"/>
        <dbReference type="ChEBI" id="CHEBI:23808"/>
        <dbReference type="ChEBI" id="CHEBI:29950"/>
        <dbReference type="ChEBI" id="CHEBI:50058"/>
        <dbReference type="ChEBI" id="CHEBI:57856"/>
        <dbReference type="ChEBI" id="CHEBI:57925"/>
        <dbReference type="ChEBI" id="CHEBI:59789"/>
        <dbReference type="ChEBI" id="CHEBI:183640"/>
        <dbReference type="EC" id="2.1.1.137"/>
    </reaction>
</comment>
<name>A0A2G6E5Z9_9BACT</name>
<dbReference type="PANTHER" id="PTHR43675">
    <property type="entry name" value="ARSENITE METHYLTRANSFERASE"/>
    <property type="match status" value="1"/>
</dbReference>
<dbReference type="Pfam" id="PF13847">
    <property type="entry name" value="Methyltransf_31"/>
    <property type="match status" value="1"/>
</dbReference>
<dbReference type="EC" id="2.1.1.137" evidence="4"/>
<keyword evidence="1" id="KW-0808">Transferase</keyword>
<dbReference type="InterPro" id="IPR026669">
    <property type="entry name" value="Arsenite_MeTrfase-like"/>
</dbReference>
<organism evidence="10 11">
    <name type="scientific">candidate division KSB3 bacterium</name>
    <dbReference type="NCBI Taxonomy" id="2044937"/>
    <lineage>
        <taxon>Bacteria</taxon>
        <taxon>candidate division KSB3</taxon>
    </lineage>
</organism>
<dbReference type="EMBL" id="PDPS01000026">
    <property type="protein sequence ID" value="PID57495.1"/>
    <property type="molecule type" value="Genomic_DNA"/>
</dbReference>
<sequence length="194" mass="22073">MTHNKDHSGQRPMSWMLFHIMLLTMNIRKRFRNIDEEISLAEIKSGDYILDFGCGPGFNTIPAAQKTGPDGRIFALDLSPQAINIVKKKAARYQLENIETIHSGCHTHLQDKSIDLVLLHNTLPLIKEKQKVLDEIGRVLKKGGKLSYMSRAGSRVCSRLYGKDSISDSSVKKILKYDYNLIYDVDGHLIFERN</sequence>
<evidence type="ECO:0000256" key="1">
    <source>
        <dbReference type="ARBA" id="ARBA00022679"/>
    </source>
</evidence>
<evidence type="ECO:0000313" key="10">
    <source>
        <dbReference type="EMBL" id="PID57495.1"/>
    </source>
</evidence>
<evidence type="ECO:0000256" key="4">
    <source>
        <dbReference type="ARBA" id="ARBA00034521"/>
    </source>
</evidence>
<dbReference type="AlphaFoldDB" id="A0A2G6E5Z9"/>
<dbReference type="CDD" id="cd02440">
    <property type="entry name" value="AdoMet_MTases"/>
    <property type="match status" value="1"/>
</dbReference>
<comment type="catalytic activity">
    <reaction evidence="8">
        <text>arsenic triglutathione + 3 [thioredoxin]-dithiol + 3 S-adenosyl-L-methionine = trimethylarsine + 3 [thioredoxin]-disulfide + 3 glutathione + 3 S-adenosyl-L-homocysteine + 3 H(+)</text>
        <dbReference type="Rhea" id="RHEA:69432"/>
        <dbReference type="Rhea" id="RHEA-COMP:10698"/>
        <dbReference type="Rhea" id="RHEA-COMP:10700"/>
        <dbReference type="ChEBI" id="CHEBI:15378"/>
        <dbReference type="ChEBI" id="CHEBI:27130"/>
        <dbReference type="ChEBI" id="CHEBI:29950"/>
        <dbReference type="ChEBI" id="CHEBI:50058"/>
        <dbReference type="ChEBI" id="CHEBI:57856"/>
        <dbReference type="ChEBI" id="CHEBI:57925"/>
        <dbReference type="ChEBI" id="CHEBI:59789"/>
        <dbReference type="ChEBI" id="CHEBI:183640"/>
        <dbReference type="EC" id="2.1.1.137"/>
    </reaction>
</comment>
<evidence type="ECO:0000256" key="6">
    <source>
        <dbReference type="ARBA" id="ARBA00047941"/>
    </source>
</evidence>
<reference evidence="10 11" key="1">
    <citation type="submission" date="2017-10" db="EMBL/GenBank/DDBJ databases">
        <title>Novel microbial diversity and functional potential in the marine mammal oral microbiome.</title>
        <authorList>
            <person name="Dudek N.K."/>
            <person name="Sun C.L."/>
            <person name="Burstein D."/>
            <person name="Kantor R.S."/>
            <person name="Aliaga Goltsman D.S."/>
            <person name="Bik E.M."/>
            <person name="Thomas B.C."/>
            <person name="Banfield J.F."/>
            <person name="Relman D.A."/>
        </authorList>
    </citation>
    <scope>NUCLEOTIDE SEQUENCE [LARGE SCALE GENOMIC DNA]</scope>
    <source>
        <strain evidence="10">DOLZORAL124_49_17</strain>
    </source>
</reference>
<gene>
    <name evidence="10" type="ORF">CSB45_06595</name>
</gene>
<feature type="domain" description="Methyltransferase" evidence="9">
    <location>
        <begin position="44"/>
        <end position="147"/>
    </location>
</feature>
<comment type="similarity">
    <text evidence="3">Belongs to the methyltransferase superfamily. Arsenite methyltransferase family.</text>
</comment>
<keyword evidence="2" id="KW-0949">S-adenosyl-L-methionine</keyword>
<dbReference type="Gene3D" id="3.40.50.150">
    <property type="entry name" value="Vaccinia Virus protein VP39"/>
    <property type="match status" value="1"/>
</dbReference>
<evidence type="ECO:0000256" key="2">
    <source>
        <dbReference type="ARBA" id="ARBA00022691"/>
    </source>
</evidence>
<dbReference type="InterPro" id="IPR029063">
    <property type="entry name" value="SAM-dependent_MTases_sf"/>
</dbReference>
<dbReference type="Proteomes" id="UP000229740">
    <property type="component" value="Unassembled WGS sequence"/>
</dbReference>
<dbReference type="InterPro" id="IPR025714">
    <property type="entry name" value="Methyltranfer_dom"/>
</dbReference>
<comment type="catalytic activity">
    <reaction evidence="6">
        <text>arsenic triglutathione + [thioredoxin]-dithiol + S-adenosyl-L-methionine + 2 H2O = methylarsonous acid + [thioredoxin]-disulfide + 3 glutathione + S-adenosyl-L-homocysteine + H(+)</text>
        <dbReference type="Rhea" id="RHEA:69460"/>
        <dbReference type="Rhea" id="RHEA-COMP:10698"/>
        <dbReference type="Rhea" id="RHEA-COMP:10700"/>
        <dbReference type="ChEBI" id="CHEBI:15377"/>
        <dbReference type="ChEBI" id="CHEBI:15378"/>
        <dbReference type="ChEBI" id="CHEBI:17826"/>
        <dbReference type="ChEBI" id="CHEBI:29950"/>
        <dbReference type="ChEBI" id="CHEBI:50058"/>
        <dbReference type="ChEBI" id="CHEBI:57856"/>
        <dbReference type="ChEBI" id="CHEBI:57925"/>
        <dbReference type="ChEBI" id="CHEBI:59789"/>
        <dbReference type="ChEBI" id="CHEBI:183640"/>
        <dbReference type="EC" id="2.1.1.137"/>
    </reaction>
</comment>
<evidence type="ECO:0000256" key="3">
    <source>
        <dbReference type="ARBA" id="ARBA00034487"/>
    </source>
</evidence>
<dbReference type="GO" id="GO:0030791">
    <property type="term" value="F:arsenite methyltransferase activity"/>
    <property type="evidence" value="ECO:0007669"/>
    <property type="project" value="UniProtKB-EC"/>
</dbReference>
<evidence type="ECO:0000313" key="11">
    <source>
        <dbReference type="Proteomes" id="UP000229740"/>
    </source>
</evidence>
<dbReference type="PANTHER" id="PTHR43675:SF8">
    <property type="entry name" value="ARSENITE METHYLTRANSFERASE"/>
    <property type="match status" value="1"/>
</dbReference>
<accession>A0A2G6E5Z9</accession>
<proteinExistence type="inferred from homology"/>